<feature type="region of interest" description="Disordered" evidence="1">
    <location>
        <begin position="69"/>
        <end position="88"/>
    </location>
</feature>
<evidence type="ECO:0008006" key="5">
    <source>
        <dbReference type="Google" id="ProtNLM"/>
    </source>
</evidence>
<evidence type="ECO:0000313" key="3">
    <source>
        <dbReference type="EMBL" id="KDR42208.1"/>
    </source>
</evidence>
<sequence length="102" mass="10785">MKSIVCIAAVLALASPLTTFAQGTNQQVTRAQVKAELVQLESVGYQPNTNDLHYPRDIQAAEAKVDQLPSARESYGGAAEGTTASSPRVQAGVEGHSIYFGH</sequence>
<evidence type="ECO:0000256" key="1">
    <source>
        <dbReference type="SAM" id="MobiDB-lite"/>
    </source>
</evidence>
<feature type="chain" id="PRO_5007372423" description="Purine nucleoside phosphorylase" evidence="2">
    <location>
        <begin position="22"/>
        <end position="102"/>
    </location>
</feature>
<keyword evidence="4" id="KW-1185">Reference proteome</keyword>
<protein>
    <recommendedName>
        <fullName evidence="5">Purine nucleoside phosphorylase</fullName>
    </recommendedName>
</protein>
<dbReference type="EMBL" id="JFHC01000019">
    <property type="protein sequence ID" value="KDR42208.1"/>
    <property type="molecule type" value="Genomic_DNA"/>
</dbReference>
<accession>A0A069PNH6</accession>
<dbReference type="RefSeq" id="WP_035934572.1">
    <property type="nucleotide sequence ID" value="NZ_CADFFX010000010.1"/>
</dbReference>
<dbReference type="AlphaFoldDB" id="A0A069PNH6"/>
<evidence type="ECO:0000313" key="4">
    <source>
        <dbReference type="Proteomes" id="UP000027466"/>
    </source>
</evidence>
<dbReference type="Pfam" id="PF13663">
    <property type="entry name" value="DUF4148"/>
    <property type="match status" value="1"/>
</dbReference>
<organism evidence="3 4">
    <name type="scientific">Caballeronia glathei</name>
    <dbReference type="NCBI Taxonomy" id="60547"/>
    <lineage>
        <taxon>Bacteria</taxon>
        <taxon>Pseudomonadati</taxon>
        <taxon>Pseudomonadota</taxon>
        <taxon>Betaproteobacteria</taxon>
        <taxon>Burkholderiales</taxon>
        <taxon>Burkholderiaceae</taxon>
        <taxon>Caballeronia</taxon>
    </lineage>
</organism>
<dbReference type="InterPro" id="IPR025421">
    <property type="entry name" value="DUF4148"/>
</dbReference>
<proteinExistence type="predicted"/>
<feature type="signal peptide" evidence="2">
    <location>
        <begin position="1"/>
        <end position="21"/>
    </location>
</feature>
<name>A0A069PNH6_9BURK</name>
<comment type="caution">
    <text evidence="3">The sequence shown here is derived from an EMBL/GenBank/DDBJ whole genome shotgun (WGS) entry which is preliminary data.</text>
</comment>
<evidence type="ECO:0000256" key="2">
    <source>
        <dbReference type="SAM" id="SignalP"/>
    </source>
</evidence>
<dbReference type="Proteomes" id="UP000027466">
    <property type="component" value="Unassembled WGS sequence"/>
</dbReference>
<reference evidence="3 4" key="1">
    <citation type="submission" date="2014-03" db="EMBL/GenBank/DDBJ databases">
        <title>Draft Genome Sequences of Four Burkholderia Strains.</title>
        <authorList>
            <person name="Liu X.Y."/>
            <person name="Li C.X."/>
            <person name="Xu J.H."/>
        </authorList>
    </citation>
    <scope>NUCLEOTIDE SEQUENCE [LARGE SCALE GENOMIC DNA]</scope>
    <source>
        <strain evidence="3 4">DSM 50014</strain>
    </source>
</reference>
<keyword evidence="2" id="KW-0732">Signal</keyword>
<gene>
    <name evidence="3" type="ORF">BG61_11270</name>
</gene>